<evidence type="ECO:0000313" key="3">
    <source>
        <dbReference type="EMBL" id="OQO92016.1"/>
    </source>
</evidence>
<dbReference type="RefSeq" id="WP_138383119.1">
    <property type="nucleotide sequence ID" value="NZ_MWIH01000005.1"/>
</dbReference>
<keyword evidence="4" id="KW-1185">Reference proteome</keyword>
<dbReference type="Gene3D" id="3.30.1330.80">
    <property type="entry name" value="Hypothetical protein, similar to alpha- acetolactate decarboxylase, domain 2"/>
    <property type="match status" value="2"/>
</dbReference>
<dbReference type="SUPFAM" id="SSF117856">
    <property type="entry name" value="AF0104/ALDC/Ptd012-like"/>
    <property type="match status" value="2"/>
</dbReference>
<dbReference type="EMBL" id="MWIH01000005">
    <property type="protein sequence ID" value="OQO92016.1"/>
    <property type="molecule type" value="Genomic_DNA"/>
</dbReference>
<feature type="domain" description="PPC" evidence="2">
    <location>
        <begin position="177"/>
        <end position="299"/>
    </location>
</feature>
<dbReference type="STRING" id="1962155.B1813_06970"/>
<proteinExistence type="predicted"/>
<dbReference type="AlphaFoldDB" id="A0A1V9A4R0"/>
<evidence type="ECO:0000313" key="4">
    <source>
        <dbReference type="Proteomes" id="UP000192591"/>
    </source>
</evidence>
<name>A0A1V9A4R0_SACPI</name>
<accession>A0A1V9A4R0</accession>
<evidence type="ECO:0000256" key="1">
    <source>
        <dbReference type="SAM" id="MobiDB-lite"/>
    </source>
</evidence>
<reference evidence="3 4" key="1">
    <citation type="submission" date="2017-02" db="EMBL/GenBank/DDBJ databases">
        <title>Draft genome of Saccharomonospora sp. 154.</title>
        <authorList>
            <person name="Alonso-Carmona G.S."/>
            <person name="De La Haba R."/>
            <person name="Vera-Gargallo B."/>
            <person name="Sandoval-Trujillo A.H."/>
            <person name="Ramirez-Duran N."/>
            <person name="Ventosa A."/>
        </authorList>
    </citation>
    <scope>NUCLEOTIDE SEQUENCE [LARGE SCALE GENOMIC DNA]</scope>
    <source>
        <strain evidence="3 4">LRS4.154</strain>
    </source>
</reference>
<dbReference type="PROSITE" id="PS51742">
    <property type="entry name" value="PPC"/>
    <property type="match status" value="2"/>
</dbReference>
<feature type="domain" description="PPC" evidence="2">
    <location>
        <begin position="25"/>
        <end position="171"/>
    </location>
</feature>
<comment type="caution">
    <text evidence="3">The sequence shown here is derived from an EMBL/GenBank/DDBJ whole genome shotgun (WGS) entry which is preliminary data.</text>
</comment>
<sequence>MTARRAGVPLHHPGPRPAERIVSVPTPVTVVRAELPPGAVVADALWELTRSAGCRGASAELAHGCFGTLRYVHPAIATDGTRIASFSDTVEPTAPGFVVGGSATVGTREGRGFAHVHAAWLDGDGALRGGHLLPGTTVGDVAIQVTLRALPGAALVSETDPETTLPAFTPHRVAGEHGPARAVVSRVRPGVDLHEAVVEAARRGGFSSAVVRASLGSAVGARLRTGPGRITEADWPATEFTALTGTVEGADGDRPRVTLAGSLVDLTGRVHAGVLLAGQNPVAVTFELFVEEAGEHATR</sequence>
<gene>
    <name evidence="3" type="ORF">B1813_06970</name>
</gene>
<protein>
    <recommendedName>
        <fullName evidence="2">PPC domain-containing protein</fullName>
    </recommendedName>
</protein>
<dbReference type="Pfam" id="PF03479">
    <property type="entry name" value="PCC"/>
    <property type="match status" value="1"/>
</dbReference>
<feature type="region of interest" description="Disordered" evidence="1">
    <location>
        <begin position="1"/>
        <end position="20"/>
    </location>
</feature>
<evidence type="ECO:0000259" key="2">
    <source>
        <dbReference type="PROSITE" id="PS51742"/>
    </source>
</evidence>
<dbReference type="InterPro" id="IPR005175">
    <property type="entry name" value="PPC_dom"/>
</dbReference>
<organism evidence="3 4">
    <name type="scientific">Saccharomonospora piscinae</name>
    <dbReference type="NCBI Taxonomy" id="687388"/>
    <lineage>
        <taxon>Bacteria</taxon>
        <taxon>Bacillati</taxon>
        <taxon>Actinomycetota</taxon>
        <taxon>Actinomycetes</taxon>
        <taxon>Pseudonocardiales</taxon>
        <taxon>Pseudonocardiaceae</taxon>
        <taxon>Saccharomonospora</taxon>
    </lineage>
</organism>
<dbReference type="Proteomes" id="UP000192591">
    <property type="component" value="Unassembled WGS sequence"/>
</dbReference>